<protein>
    <recommendedName>
        <fullName evidence="2">UspA domain-containing protein</fullName>
    </recommendedName>
</protein>
<dbReference type="EMBL" id="CAJPWZ010002172">
    <property type="protein sequence ID" value="CAG2232238.1"/>
    <property type="molecule type" value="Genomic_DNA"/>
</dbReference>
<feature type="region of interest" description="Disordered" evidence="1">
    <location>
        <begin position="192"/>
        <end position="220"/>
    </location>
</feature>
<dbReference type="OrthoDB" id="843225at2759"/>
<gene>
    <name evidence="3" type="ORF">MEDL_44976</name>
</gene>
<accession>A0A8S3TFG0</accession>
<dbReference type="SUPFAM" id="SSF52402">
    <property type="entry name" value="Adenine nucleotide alpha hydrolases-like"/>
    <property type="match status" value="1"/>
</dbReference>
<dbReference type="InterPro" id="IPR014729">
    <property type="entry name" value="Rossmann-like_a/b/a_fold"/>
</dbReference>
<dbReference type="Gene3D" id="3.40.50.620">
    <property type="entry name" value="HUPs"/>
    <property type="match status" value="1"/>
</dbReference>
<proteinExistence type="predicted"/>
<dbReference type="AlphaFoldDB" id="A0A8S3TFG0"/>
<dbReference type="PANTHER" id="PTHR31964:SF113">
    <property type="entry name" value="USPA DOMAIN-CONTAINING PROTEIN"/>
    <property type="match status" value="1"/>
</dbReference>
<evidence type="ECO:0000256" key="1">
    <source>
        <dbReference type="SAM" id="MobiDB-lite"/>
    </source>
</evidence>
<dbReference type="PANTHER" id="PTHR31964">
    <property type="entry name" value="ADENINE NUCLEOTIDE ALPHA HYDROLASES-LIKE SUPERFAMILY PROTEIN"/>
    <property type="match status" value="1"/>
</dbReference>
<evidence type="ECO:0000313" key="3">
    <source>
        <dbReference type="EMBL" id="CAG2232238.1"/>
    </source>
</evidence>
<dbReference type="InterPro" id="IPR006016">
    <property type="entry name" value="UspA"/>
</dbReference>
<evidence type="ECO:0000259" key="2">
    <source>
        <dbReference type="Pfam" id="PF00582"/>
    </source>
</evidence>
<sequence>MADASEGPANRIAVVAMDGSEASEAALDFFVKNVYHEGLDVVLMHCVHHRAQNTYGSVWMPVEPHLVVHAYHEERKKGEEVCKKLKAKLDTYKIGGQVIQLDGGDPGHTIVQKCEELRASVIVVGSRGLGAIRRTLIGSAKVLKMVTDDRATHFKKASKDHFKHDLRYFNGYCLHGNATLWYSINEGADRMKGDRETGVGKRREGARERRERAGERRKGIEKKDKKYLKIINI</sequence>
<name>A0A8S3TFG0_MYTED</name>
<comment type="caution">
    <text evidence="3">The sequence shown here is derived from an EMBL/GenBank/DDBJ whole genome shotgun (WGS) entry which is preliminary data.</text>
</comment>
<feature type="domain" description="UspA" evidence="2">
    <location>
        <begin position="11"/>
        <end position="139"/>
    </location>
</feature>
<dbReference type="Pfam" id="PF00582">
    <property type="entry name" value="Usp"/>
    <property type="match status" value="1"/>
</dbReference>
<dbReference type="Proteomes" id="UP000683360">
    <property type="component" value="Unassembled WGS sequence"/>
</dbReference>
<evidence type="ECO:0000313" key="4">
    <source>
        <dbReference type="Proteomes" id="UP000683360"/>
    </source>
</evidence>
<dbReference type="CDD" id="cd23659">
    <property type="entry name" value="USP_At3g01520-like"/>
    <property type="match status" value="1"/>
</dbReference>
<organism evidence="3 4">
    <name type="scientific">Mytilus edulis</name>
    <name type="common">Blue mussel</name>
    <dbReference type="NCBI Taxonomy" id="6550"/>
    <lineage>
        <taxon>Eukaryota</taxon>
        <taxon>Metazoa</taxon>
        <taxon>Spiralia</taxon>
        <taxon>Lophotrochozoa</taxon>
        <taxon>Mollusca</taxon>
        <taxon>Bivalvia</taxon>
        <taxon>Autobranchia</taxon>
        <taxon>Pteriomorphia</taxon>
        <taxon>Mytilida</taxon>
        <taxon>Mytiloidea</taxon>
        <taxon>Mytilidae</taxon>
        <taxon>Mytilinae</taxon>
        <taxon>Mytilus</taxon>
    </lineage>
</organism>
<keyword evidence="4" id="KW-1185">Reference proteome</keyword>
<reference evidence="3" key="1">
    <citation type="submission" date="2021-03" db="EMBL/GenBank/DDBJ databases">
        <authorList>
            <person name="Bekaert M."/>
        </authorList>
    </citation>
    <scope>NUCLEOTIDE SEQUENCE</scope>
</reference>